<keyword evidence="3" id="KW-1185">Reference proteome</keyword>
<name>A0ABD0J9E5_9CAEN</name>
<organism evidence="2 3">
    <name type="scientific">Batillaria attramentaria</name>
    <dbReference type="NCBI Taxonomy" id="370345"/>
    <lineage>
        <taxon>Eukaryota</taxon>
        <taxon>Metazoa</taxon>
        <taxon>Spiralia</taxon>
        <taxon>Lophotrochozoa</taxon>
        <taxon>Mollusca</taxon>
        <taxon>Gastropoda</taxon>
        <taxon>Caenogastropoda</taxon>
        <taxon>Sorbeoconcha</taxon>
        <taxon>Cerithioidea</taxon>
        <taxon>Batillariidae</taxon>
        <taxon>Batillaria</taxon>
    </lineage>
</organism>
<evidence type="ECO:0000313" key="3">
    <source>
        <dbReference type="Proteomes" id="UP001519460"/>
    </source>
</evidence>
<evidence type="ECO:0000256" key="1">
    <source>
        <dbReference type="SAM" id="MobiDB-lite"/>
    </source>
</evidence>
<protein>
    <submittedName>
        <fullName evidence="2">Uncharacterized protein</fullName>
    </submittedName>
</protein>
<sequence length="105" mass="11756">MLFIRRSHIPHRGNEAADCHVRGGPRPRSAADGQESVCGRVSYLSSITALEKNICWAKDLAYKLRKRIHEEVAASLITKRGNPPQRKEDLPTTLHSPSTSLNQEQ</sequence>
<accession>A0ABD0J9E5</accession>
<dbReference type="AlphaFoldDB" id="A0ABD0J9E5"/>
<comment type="caution">
    <text evidence="2">The sequence shown here is derived from an EMBL/GenBank/DDBJ whole genome shotgun (WGS) entry which is preliminary data.</text>
</comment>
<feature type="region of interest" description="Disordered" evidence="1">
    <location>
        <begin position="13"/>
        <end position="33"/>
    </location>
</feature>
<proteinExistence type="predicted"/>
<evidence type="ECO:0000313" key="2">
    <source>
        <dbReference type="EMBL" id="KAK7465983.1"/>
    </source>
</evidence>
<feature type="compositionally biased region" description="Polar residues" evidence="1">
    <location>
        <begin position="93"/>
        <end position="105"/>
    </location>
</feature>
<reference evidence="2 3" key="1">
    <citation type="journal article" date="2023" name="Sci. Data">
        <title>Genome assembly of the Korean intertidal mud-creeper Batillaria attramentaria.</title>
        <authorList>
            <person name="Patra A.K."/>
            <person name="Ho P.T."/>
            <person name="Jun S."/>
            <person name="Lee S.J."/>
            <person name="Kim Y."/>
            <person name="Won Y.J."/>
        </authorList>
    </citation>
    <scope>NUCLEOTIDE SEQUENCE [LARGE SCALE GENOMIC DNA]</scope>
    <source>
        <strain evidence="2">Wonlab-2016</strain>
    </source>
</reference>
<dbReference type="EMBL" id="JACVVK020000562">
    <property type="protein sequence ID" value="KAK7465983.1"/>
    <property type="molecule type" value="Genomic_DNA"/>
</dbReference>
<dbReference type="Proteomes" id="UP001519460">
    <property type="component" value="Unassembled WGS sequence"/>
</dbReference>
<gene>
    <name evidence="2" type="ORF">BaRGS_00037470</name>
</gene>
<feature type="region of interest" description="Disordered" evidence="1">
    <location>
        <begin position="76"/>
        <end position="105"/>
    </location>
</feature>